<dbReference type="Pfam" id="PF20469">
    <property type="entry name" value="OLD-like_TOPRIM"/>
    <property type="match status" value="1"/>
</dbReference>
<dbReference type="InterPro" id="IPR051396">
    <property type="entry name" value="Bact_Antivir_Def_Nuclease"/>
</dbReference>
<organism evidence="3 4">
    <name type="scientific">Microvirga vignae</name>
    <dbReference type="NCBI Taxonomy" id="1225564"/>
    <lineage>
        <taxon>Bacteria</taxon>
        <taxon>Pseudomonadati</taxon>
        <taxon>Pseudomonadota</taxon>
        <taxon>Alphaproteobacteria</taxon>
        <taxon>Hyphomicrobiales</taxon>
        <taxon>Methylobacteriaceae</taxon>
        <taxon>Microvirga</taxon>
    </lineage>
</organism>
<evidence type="ECO:0000259" key="1">
    <source>
        <dbReference type="Pfam" id="PF13175"/>
    </source>
</evidence>
<evidence type="ECO:0000313" key="4">
    <source>
        <dbReference type="Proteomes" id="UP000035489"/>
    </source>
</evidence>
<dbReference type="SUPFAM" id="SSF52540">
    <property type="entry name" value="P-loop containing nucleoside triphosphate hydrolases"/>
    <property type="match status" value="1"/>
</dbReference>
<accession>A0A0H1RDE4</accession>
<dbReference type="CDD" id="cd01026">
    <property type="entry name" value="TOPRIM_OLD"/>
    <property type="match status" value="1"/>
</dbReference>
<feature type="domain" description="OLD protein-like TOPRIM" evidence="2">
    <location>
        <begin position="487"/>
        <end position="552"/>
    </location>
</feature>
<comment type="caution">
    <text evidence="3">The sequence shown here is derived from an EMBL/GenBank/DDBJ whole genome shotgun (WGS) entry which is preliminary data.</text>
</comment>
<dbReference type="InterPro" id="IPR027417">
    <property type="entry name" value="P-loop_NTPase"/>
</dbReference>
<gene>
    <name evidence="3" type="ORF">AA309_11090</name>
</gene>
<name>A0A0H1RDE4_9HYPH</name>
<reference evidence="3 4" key="1">
    <citation type="submission" date="2015-05" db="EMBL/GenBank/DDBJ databases">
        <title>Draft genome sequence of Microvirga vignae strain BR3299, a novel nitrogen fixing bacteria isolated from Brazil semi-aired region.</title>
        <authorList>
            <person name="Zilli J.E."/>
            <person name="Passos S.R."/>
            <person name="Leite J."/>
            <person name="Baldani J.I."/>
            <person name="Xavier G.R."/>
            <person name="Rumjaneck N.G."/>
            <person name="Simoes-Araujo J.L."/>
        </authorList>
    </citation>
    <scope>NUCLEOTIDE SEQUENCE [LARGE SCALE GENOMIC DNA]</scope>
    <source>
        <strain evidence="3 4">BR3299</strain>
    </source>
</reference>
<dbReference type="PATRIC" id="fig|1225564.3.peg.2889"/>
<dbReference type="InterPro" id="IPR034139">
    <property type="entry name" value="TOPRIM_OLD"/>
</dbReference>
<dbReference type="InterPro" id="IPR041685">
    <property type="entry name" value="AAA_GajA/Old/RecF-like"/>
</dbReference>
<protein>
    <submittedName>
        <fullName evidence="3">Uncharacterized protein</fullName>
    </submittedName>
</protein>
<dbReference type="Gene3D" id="3.40.50.300">
    <property type="entry name" value="P-loop containing nucleotide triphosphate hydrolases"/>
    <property type="match status" value="1"/>
</dbReference>
<feature type="domain" description="Endonuclease GajA/Old nuclease/RecF-like AAA" evidence="1">
    <location>
        <begin position="1"/>
        <end position="417"/>
    </location>
</feature>
<dbReference type="PANTHER" id="PTHR43581">
    <property type="entry name" value="ATP/GTP PHOSPHATASE"/>
    <property type="match status" value="1"/>
</dbReference>
<dbReference type="PANTHER" id="PTHR43581:SF4">
    <property type="entry name" value="ATP_GTP PHOSPHATASE"/>
    <property type="match status" value="1"/>
</dbReference>
<dbReference type="Proteomes" id="UP000035489">
    <property type="component" value="Unassembled WGS sequence"/>
</dbReference>
<proteinExistence type="predicted"/>
<evidence type="ECO:0000259" key="2">
    <source>
        <dbReference type="Pfam" id="PF20469"/>
    </source>
</evidence>
<keyword evidence="4" id="KW-1185">Reference proteome</keyword>
<dbReference type="RefSeq" id="WP_047189074.1">
    <property type="nucleotide sequence ID" value="NZ_LCYG01000023.1"/>
</dbReference>
<dbReference type="AlphaFoldDB" id="A0A0H1RDE4"/>
<sequence length="664" mass="73380">MILKRVNVKNFRSIRETTIEINKQTAILGANGAGKSTLLRAIDRFYGQSTTVELDDFFGRKTDGPIEIALTFSDFSREEREIFASHIHCDEMSVVRIFEAAAGRNNGRYYGMTLQHAGFAEIRAANGAQARNEAYRKTRESDAIYETLPAVRRADDIPGALQIWETQNPHLLTLQRDDGQFFGFTNVAKGSLQKSTNFVFIPAVRDASADAVDGKGAVIARLMELVVRSAVLQREDVKTWQRTVSEQYRELTDPSKLQELGLLSGELTKTLQVFYAEAGVTLRWQAPNELEVPLPNADVFLDDDGFEGPVDKKGHGLQRAFVLTLLQHLTKAVAAEQARLNGSEQQGNEEDCEIKSDVPLPSHVMPGLILAVEEPELYQHPTKQRHFAKVLSSLCDGSLPGVATQTQVIFASHSALFVSIDRFDEIRLARRHRVDGHDHKECHLTSSTLESVARRLEKAWQRPEGSFSPDTLRVRLHTINTEVAEGFFADGVVLVEGVSDRAAIFAAASLKGIDLEALGIAVLPVDGKTKLDKPSAIFSELEIPTFVIWDCDRNGQNVKQADINRALMRLVGRPEALISDALSAVEASYACFEQHLEATLREEIGSDLFDGELEAARAKFGMEARSDVQKTPRAMKEVLEACAKQGRQSGTLASIVEAIAAIRD</sequence>
<dbReference type="Pfam" id="PF13175">
    <property type="entry name" value="AAA_15"/>
    <property type="match status" value="1"/>
</dbReference>
<evidence type="ECO:0000313" key="3">
    <source>
        <dbReference type="EMBL" id="KLK93099.1"/>
    </source>
</evidence>
<dbReference type="EMBL" id="LCYG01000023">
    <property type="protein sequence ID" value="KLK93099.1"/>
    <property type="molecule type" value="Genomic_DNA"/>
</dbReference>